<dbReference type="AlphaFoldDB" id="H0EXP3"/>
<reference evidence="2 3" key="1">
    <citation type="journal article" date="2012" name="Eukaryot. Cell">
        <title>Genome sequence of the fungus Glarea lozoyensis: the first genome sequence of a species from the Helotiaceae family.</title>
        <authorList>
            <person name="Youssar L."/>
            <person name="Gruening B.A."/>
            <person name="Erxleben A."/>
            <person name="Guenther S."/>
            <person name="Huettel W."/>
        </authorList>
    </citation>
    <scope>NUCLEOTIDE SEQUENCE [LARGE SCALE GENOMIC DNA]</scope>
    <source>
        <strain evidence="3">ATCC 74030 / MF5533</strain>
    </source>
</reference>
<evidence type="ECO:0000313" key="2">
    <source>
        <dbReference type="EMBL" id="EHK96678.1"/>
    </source>
</evidence>
<evidence type="ECO:0000313" key="3">
    <source>
        <dbReference type="Proteomes" id="UP000005446"/>
    </source>
</evidence>
<comment type="caution">
    <text evidence="2">The sequence shown here is derived from an EMBL/GenBank/DDBJ whole genome shotgun (WGS) entry which is preliminary data.</text>
</comment>
<dbReference type="HOGENOM" id="CLU_121100_2_1_1"/>
<dbReference type="EMBL" id="AGUE01000229">
    <property type="protein sequence ID" value="EHK96678.1"/>
    <property type="molecule type" value="Genomic_DNA"/>
</dbReference>
<proteinExistence type="predicted"/>
<evidence type="ECO:0000256" key="1">
    <source>
        <dbReference type="SAM" id="MobiDB-lite"/>
    </source>
</evidence>
<dbReference type="OrthoDB" id="3001700at2759"/>
<protein>
    <submittedName>
        <fullName evidence="2">Uncharacterized protein</fullName>
    </submittedName>
</protein>
<organism evidence="2 3">
    <name type="scientific">Glarea lozoyensis (strain ATCC 74030 / MF5533)</name>
    <dbReference type="NCBI Taxonomy" id="1104152"/>
    <lineage>
        <taxon>Eukaryota</taxon>
        <taxon>Fungi</taxon>
        <taxon>Dikarya</taxon>
        <taxon>Ascomycota</taxon>
        <taxon>Pezizomycotina</taxon>
        <taxon>Leotiomycetes</taxon>
        <taxon>Helotiales</taxon>
        <taxon>Helotiaceae</taxon>
        <taxon>Glarea</taxon>
    </lineage>
</organism>
<gene>
    <name evidence="2" type="ORF">M7I_7582</name>
</gene>
<sequence>MSSGNILEPSKEEKSTTSGYYDSAMRWVEDTYLSWFGENRTSYGVKDSVAQTKVTGNKDVDGIQDSVGETVGNTFGKGGLLGGVGEGADKSVLRGSG</sequence>
<keyword evidence="3" id="KW-1185">Reference proteome</keyword>
<feature type="region of interest" description="Disordered" evidence="1">
    <location>
        <begin position="1"/>
        <end position="20"/>
    </location>
</feature>
<name>H0EXP3_GLAL7</name>
<dbReference type="InParanoid" id="H0EXP3"/>
<dbReference type="Proteomes" id="UP000005446">
    <property type="component" value="Unassembled WGS sequence"/>
</dbReference>
<accession>H0EXP3</accession>